<gene>
    <name evidence="2" type="ORF">BGZ80_000587</name>
</gene>
<keyword evidence="3" id="KW-1185">Reference proteome</keyword>
<organism evidence="2 3">
    <name type="scientific">Entomortierella chlamydospora</name>
    <dbReference type="NCBI Taxonomy" id="101097"/>
    <lineage>
        <taxon>Eukaryota</taxon>
        <taxon>Fungi</taxon>
        <taxon>Fungi incertae sedis</taxon>
        <taxon>Mucoromycota</taxon>
        <taxon>Mortierellomycotina</taxon>
        <taxon>Mortierellomycetes</taxon>
        <taxon>Mortierellales</taxon>
        <taxon>Mortierellaceae</taxon>
        <taxon>Entomortierella</taxon>
    </lineage>
</organism>
<feature type="region of interest" description="Disordered" evidence="1">
    <location>
        <begin position="1"/>
        <end position="38"/>
    </location>
</feature>
<evidence type="ECO:0000256" key="1">
    <source>
        <dbReference type="SAM" id="MobiDB-lite"/>
    </source>
</evidence>
<feature type="compositionally biased region" description="Polar residues" evidence="1">
    <location>
        <begin position="1"/>
        <end position="10"/>
    </location>
</feature>
<reference evidence="2" key="1">
    <citation type="journal article" date="2020" name="Fungal Divers.">
        <title>Resolving the Mortierellaceae phylogeny through synthesis of multi-gene phylogenetics and phylogenomics.</title>
        <authorList>
            <person name="Vandepol N."/>
            <person name="Liber J."/>
            <person name="Desiro A."/>
            <person name="Na H."/>
            <person name="Kennedy M."/>
            <person name="Barry K."/>
            <person name="Grigoriev I.V."/>
            <person name="Miller A.N."/>
            <person name="O'Donnell K."/>
            <person name="Stajich J.E."/>
            <person name="Bonito G."/>
        </authorList>
    </citation>
    <scope>NUCLEOTIDE SEQUENCE</scope>
    <source>
        <strain evidence="2">NRRL 2769</strain>
    </source>
</reference>
<dbReference type="AlphaFoldDB" id="A0A9P6MT20"/>
<evidence type="ECO:0000313" key="3">
    <source>
        <dbReference type="Proteomes" id="UP000703661"/>
    </source>
</evidence>
<protein>
    <submittedName>
        <fullName evidence="2">Uncharacterized protein</fullName>
    </submittedName>
</protein>
<accession>A0A9P6MT20</accession>
<dbReference type="EMBL" id="JAAAID010001122">
    <property type="protein sequence ID" value="KAG0011575.1"/>
    <property type="molecule type" value="Genomic_DNA"/>
</dbReference>
<dbReference type="Proteomes" id="UP000703661">
    <property type="component" value="Unassembled WGS sequence"/>
</dbReference>
<comment type="caution">
    <text evidence="2">The sequence shown here is derived from an EMBL/GenBank/DDBJ whole genome shotgun (WGS) entry which is preliminary data.</text>
</comment>
<proteinExistence type="predicted"/>
<sequence length="148" mass="16830">MSHGDNNVGSQHKLKAGSQVSYPAAVRDGSRDDPTPIPIHTKKCDILFHHEEIPIRMNLQVKSKIPQTLASLTRRKNFGPPRHRRHHFRDVWNNRWIPSSRHPVWKQAGNHFPNPETYQAVCKQELISRGGTKPGKSITDTLLLLLGV</sequence>
<evidence type="ECO:0000313" key="2">
    <source>
        <dbReference type="EMBL" id="KAG0011575.1"/>
    </source>
</evidence>
<name>A0A9P6MT20_9FUNG</name>